<comment type="catalytic activity">
    <reaction evidence="11 13">
        <text>(S)-2,3,4,5-tetrahydrodipicolinate + NADP(+) + H2O = (2S,4S)-4-hydroxy-2,3,4,5-tetrahydrodipicolinate + NADPH + H(+)</text>
        <dbReference type="Rhea" id="RHEA:35331"/>
        <dbReference type="ChEBI" id="CHEBI:15377"/>
        <dbReference type="ChEBI" id="CHEBI:15378"/>
        <dbReference type="ChEBI" id="CHEBI:16845"/>
        <dbReference type="ChEBI" id="CHEBI:57783"/>
        <dbReference type="ChEBI" id="CHEBI:58349"/>
        <dbReference type="ChEBI" id="CHEBI:67139"/>
        <dbReference type="EC" id="1.17.1.8"/>
    </reaction>
</comment>
<dbReference type="GO" id="GO:0019877">
    <property type="term" value="P:diaminopimelate biosynthetic process"/>
    <property type="evidence" value="ECO:0007669"/>
    <property type="project" value="UniProtKB-UniRule"/>
</dbReference>
<comment type="similarity">
    <text evidence="1 13">Belongs to the DapB family.</text>
</comment>
<comment type="caution">
    <text evidence="13">Was originally thought to be a dihydrodipicolinate reductase (DHDPR), catalyzing the conversion of dihydrodipicolinate to tetrahydrodipicolinate. However, it was shown in E.coli that the substrate of the enzymatic reaction is not dihydrodipicolinate (DHDP) but in fact (2S,4S)-4-hydroxy-2,3,4,5-tetrahydrodipicolinic acid (HTPA), the product released by the DapA-catalyzed reaction.</text>
</comment>
<evidence type="ECO:0000256" key="3">
    <source>
        <dbReference type="ARBA" id="ARBA00022605"/>
    </source>
</evidence>
<accession>A0A7W8D2W9</accession>
<dbReference type="AlphaFoldDB" id="A0A7W8D2W9"/>
<evidence type="ECO:0000256" key="6">
    <source>
        <dbReference type="ARBA" id="ARBA00023002"/>
    </source>
</evidence>
<feature type="binding site" evidence="13">
    <location>
        <begin position="11"/>
        <end position="16"/>
    </location>
    <ligand>
        <name>NAD(+)</name>
        <dbReference type="ChEBI" id="CHEBI:57540"/>
    </ligand>
</feature>
<feature type="binding site" evidence="13">
    <location>
        <position position="147"/>
    </location>
    <ligand>
        <name>(S)-2,3,4,5-tetrahydrodipicolinate</name>
        <dbReference type="ChEBI" id="CHEBI:16845"/>
    </ligand>
</feature>
<evidence type="ECO:0000256" key="10">
    <source>
        <dbReference type="ARBA" id="ARBA00038983"/>
    </source>
</evidence>
<dbReference type="GO" id="GO:0050661">
    <property type="term" value="F:NADP binding"/>
    <property type="evidence" value="ECO:0007669"/>
    <property type="project" value="UniProtKB-UniRule"/>
</dbReference>
<dbReference type="SUPFAM" id="SSF55347">
    <property type="entry name" value="Glyceraldehyde-3-phosphate dehydrogenase-like, C-terminal domain"/>
    <property type="match status" value="1"/>
</dbReference>
<evidence type="ECO:0000256" key="1">
    <source>
        <dbReference type="ARBA" id="ARBA00006642"/>
    </source>
</evidence>
<proteinExistence type="inferred from homology"/>
<dbReference type="Pfam" id="PF01113">
    <property type="entry name" value="DapB_N"/>
    <property type="match status" value="1"/>
</dbReference>
<dbReference type="GO" id="GO:0016726">
    <property type="term" value="F:oxidoreductase activity, acting on CH or CH2 groups, NAD or NADP as acceptor"/>
    <property type="evidence" value="ECO:0007669"/>
    <property type="project" value="UniProtKB-UniRule"/>
</dbReference>
<comment type="caution">
    <text evidence="16">The sequence shown here is derived from an EMBL/GenBank/DDBJ whole genome shotgun (WGS) entry which is preliminary data.</text>
</comment>
<dbReference type="PIRSF" id="PIRSF000161">
    <property type="entry name" value="DHPR"/>
    <property type="match status" value="1"/>
</dbReference>
<dbReference type="SUPFAM" id="SSF51735">
    <property type="entry name" value="NAD(P)-binding Rossmann-fold domains"/>
    <property type="match status" value="1"/>
</dbReference>
<comment type="subunit">
    <text evidence="13">Homotetramer.</text>
</comment>
<evidence type="ECO:0000256" key="13">
    <source>
        <dbReference type="HAMAP-Rule" id="MF_00102"/>
    </source>
</evidence>
<comment type="caution">
    <text evidence="13">Lacks conserved residue(s) required for the propagation of feature annotation.</text>
</comment>
<dbReference type="InterPro" id="IPR023940">
    <property type="entry name" value="DHDPR_bac"/>
</dbReference>
<feature type="binding site" evidence="13">
    <location>
        <begin position="114"/>
        <end position="117"/>
    </location>
    <ligand>
        <name>NAD(+)</name>
        <dbReference type="ChEBI" id="CHEBI:57540"/>
    </ligand>
</feature>
<dbReference type="PROSITE" id="PS01298">
    <property type="entry name" value="DAPB"/>
    <property type="match status" value="1"/>
</dbReference>
<dbReference type="PANTHER" id="PTHR20836:SF0">
    <property type="entry name" value="4-HYDROXY-TETRAHYDRODIPICOLINATE REDUCTASE 1, CHLOROPLASTIC-RELATED"/>
    <property type="match status" value="1"/>
</dbReference>
<evidence type="ECO:0000259" key="14">
    <source>
        <dbReference type="Pfam" id="PF01113"/>
    </source>
</evidence>
<keyword evidence="3 13" id="KW-0028">Amino-acid biosynthesis</keyword>
<feature type="binding site" evidence="13">
    <location>
        <begin position="156"/>
        <end position="157"/>
    </location>
    <ligand>
        <name>(S)-2,3,4,5-tetrahydrodipicolinate</name>
        <dbReference type="ChEBI" id="CHEBI:16845"/>
    </ligand>
</feature>
<comment type="subcellular location">
    <subcellularLocation>
        <location evidence="13">Cytoplasm</location>
    </subcellularLocation>
</comment>
<evidence type="ECO:0000256" key="2">
    <source>
        <dbReference type="ARBA" id="ARBA00022490"/>
    </source>
</evidence>
<evidence type="ECO:0000259" key="15">
    <source>
        <dbReference type="Pfam" id="PF05173"/>
    </source>
</evidence>
<dbReference type="RefSeq" id="WP_183959306.1">
    <property type="nucleotide sequence ID" value="NZ_JACHHP010000001.1"/>
</dbReference>
<dbReference type="HAMAP" id="MF_00102">
    <property type="entry name" value="DapB"/>
    <property type="match status" value="1"/>
</dbReference>
<dbReference type="Gene3D" id="3.30.360.10">
    <property type="entry name" value="Dihydrodipicolinate Reductase, domain 2"/>
    <property type="match status" value="1"/>
</dbReference>
<keyword evidence="4 13" id="KW-0521">NADP</keyword>
<dbReference type="InterPro" id="IPR022663">
    <property type="entry name" value="DapB_C"/>
</dbReference>
<keyword evidence="6 13" id="KW-0560">Oxidoreductase</keyword>
<comment type="pathway">
    <text evidence="9 13">Amino-acid biosynthesis; L-lysine biosynthesis via DAP pathway; (S)-tetrahydrodipicolinate from L-aspartate: step 4/4.</text>
</comment>
<keyword evidence="17" id="KW-1185">Reference proteome</keyword>
<keyword evidence="5 13" id="KW-0220">Diaminopimelate biosynthesis</keyword>
<evidence type="ECO:0000256" key="12">
    <source>
        <dbReference type="ARBA" id="ARBA00049396"/>
    </source>
</evidence>
<keyword evidence="8 13" id="KW-0457">Lysine biosynthesis</keyword>
<evidence type="ECO:0000313" key="17">
    <source>
        <dbReference type="Proteomes" id="UP000521199"/>
    </source>
</evidence>
<dbReference type="PANTHER" id="PTHR20836">
    <property type="entry name" value="DIHYDRODIPICOLINATE REDUCTASE"/>
    <property type="match status" value="1"/>
</dbReference>
<dbReference type="InterPro" id="IPR000846">
    <property type="entry name" value="DapB_N"/>
</dbReference>
<evidence type="ECO:0000256" key="5">
    <source>
        <dbReference type="ARBA" id="ARBA00022915"/>
    </source>
</evidence>
<feature type="binding site" evidence="13">
    <location>
        <position position="39"/>
    </location>
    <ligand>
        <name>NADP(+)</name>
        <dbReference type="ChEBI" id="CHEBI:58349"/>
    </ligand>
</feature>
<gene>
    <name evidence="13" type="primary">dapB</name>
    <name evidence="16" type="ORF">HNQ52_000415</name>
</gene>
<reference evidence="16 17" key="1">
    <citation type="submission" date="2020-08" db="EMBL/GenBank/DDBJ databases">
        <title>Genomic Encyclopedia of Type Strains, Phase IV (KMG-IV): sequencing the most valuable type-strain genomes for metagenomic binning, comparative biology and taxonomic classification.</title>
        <authorList>
            <person name="Goeker M."/>
        </authorList>
    </citation>
    <scope>NUCLEOTIDE SEQUENCE [LARGE SCALE GENOMIC DNA]</scope>
    <source>
        <strain evidence="16 17">DSM 24163</strain>
    </source>
</reference>
<dbReference type="GO" id="GO:0008839">
    <property type="term" value="F:4-hydroxy-tetrahydrodipicolinate reductase"/>
    <property type="evidence" value="ECO:0007669"/>
    <property type="project" value="UniProtKB-EC"/>
</dbReference>
<evidence type="ECO:0000256" key="7">
    <source>
        <dbReference type="ARBA" id="ARBA00023027"/>
    </source>
</evidence>
<dbReference type="Pfam" id="PF05173">
    <property type="entry name" value="DapB_C"/>
    <property type="match status" value="1"/>
</dbReference>
<dbReference type="EMBL" id="JACHHP010000001">
    <property type="protein sequence ID" value="MBB5206899.1"/>
    <property type="molecule type" value="Genomic_DNA"/>
</dbReference>
<dbReference type="EC" id="1.17.1.8" evidence="10 13"/>
<keyword evidence="7 13" id="KW-0520">NAD</keyword>
<dbReference type="GO" id="GO:0009089">
    <property type="term" value="P:lysine biosynthetic process via diaminopimelate"/>
    <property type="evidence" value="ECO:0007669"/>
    <property type="project" value="UniProtKB-UniRule"/>
</dbReference>
<dbReference type="UniPathway" id="UPA00034">
    <property type="reaction ID" value="UER00018"/>
</dbReference>
<dbReference type="GO" id="GO:0005829">
    <property type="term" value="C:cytosol"/>
    <property type="evidence" value="ECO:0007669"/>
    <property type="project" value="TreeGrafter"/>
</dbReference>
<feature type="domain" description="Dihydrodipicolinate reductase C-terminal" evidence="15">
    <location>
        <begin position="120"/>
        <end position="234"/>
    </location>
</feature>
<name>A0A7W8D2W9_9GAMM</name>
<evidence type="ECO:0000256" key="11">
    <source>
        <dbReference type="ARBA" id="ARBA00049080"/>
    </source>
</evidence>
<dbReference type="InterPro" id="IPR036291">
    <property type="entry name" value="NAD(P)-bd_dom_sf"/>
</dbReference>
<evidence type="ECO:0000256" key="4">
    <source>
        <dbReference type="ARBA" id="ARBA00022857"/>
    </source>
</evidence>
<feature type="active site" description="Proton donor/acceptor" evidence="13">
    <location>
        <position position="146"/>
    </location>
</feature>
<comment type="catalytic activity">
    <reaction evidence="12 13">
        <text>(S)-2,3,4,5-tetrahydrodipicolinate + NAD(+) + H2O = (2S,4S)-4-hydroxy-2,3,4,5-tetrahydrodipicolinate + NADH + H(+)</text>
        <dbReference type="Rhea" id="RHEA:35323"/>
        <dbReference type="ChEBI" id="CHEBI:15377"/>
        <dbReference type="ChEBI" id="CHEBI:15378"/>
        <dbReference type="ChEBI" id="CHEBI:16845"/>
        <dbReference type="ChEBI" id="CHEBI:57540"/>
        <dbReference type="ChEBI" id="CHEBI:57945"/>
        <dbReference type="ChEBI" id="CHEBI:67139"/>
        <dbReference type="EC" id="1.17.1.8"/>
    </reaction>
</comment>
<dbReference type="Gene3D" id="3.40.50.720">
    <property type="entry name" value="NAD(P)-binding Rossmann-like Domain"/>
    <property type="match status" value="1"/>
</dbReference>
<comment type="function">
    <text evidence="13">Catalyzes the conversion of 4-hydroxy-tetrahydrodipicolinate (HTPA) to tetrahydrodipicolinate.</text>
</comment>
<dbReference type="Proteomes" id="UP000521199">
    <property type="component" value="Unassembled WGS sequence"/>
</dbReference>
<feature type="active site" description="Proton donor" evidence="13">
    <location>
        <position position="150"/>
    </location>
</feature>
<protein>
    <recommendedName>
        <fullName evidence="10 13">4-hydroxy-tetrahydrodipicolinate reductase</fullName>
        <shortName evidence="13">HTPA reductase</shortName>
        <ecNumber evidence="10 13">1.17.1.8</ecNumber>
    </recommendedName>
</protein>
<evidence type="ECO:0000313" key="16">
    <source>
        <dbReference type="EMBL" id="MBB5206899.1"/>
    </source>
</evidence>
<keyword evidence="2 13" id="KW-0963">Cytoplasm</keyword>
<evidence type="ECO:0000256" key="9">
    <source>
        <dbReference type="ARBA" id="ARBA00037922"/>
    </source>
</evidence>
<feature type="domain" description="Dihydrodipicolinate reductase N-terminal" evidence="14">
    <location>
        <begin position="6"/>
        <end position="117"/>
    </location>
</feature>
<evidence type="ECO:0000256" key="8">
    <source>
        <dbReference type="ARBA" id="ARBA00023154"/>
    </source>
</evidence>
<dbReference type="CDD" id="cd02274">
    <property type="entry name" value="DHDPR_N"/>
    <property type="match status" value="1"/>
</dbReference>
<dbReference type="InterPro" id="IPR022664">
    <property type="entry name" value="DapB_N_CS"/>
</dbReference>
<dbReference type="GO" id="GO:0051287">
    <property type="term" value="F:NAD binding"/>
    <property type="evidence" value="ECO:0007669"/>
    <property type="project" value="UniProtKB-UniRule"/>
</dbReference>
<sequence>MSDPLRLLIHGATGRMGAALLRLQPDVPATTLGAAVARRAGTSAAGVAIAGVDTLGDVPAFEVAIDFSLPDAFDAVLDLCLARRAAFVSGTTGLSADQRARLRAAARQLPVLWAANFSPGAALLADLARRAAAALPQWDCDIVDIHHAHKKDAPSGTALRLGDAVAAGGGQPRYASIRAGDVVGEHTVQFCGPGERIELVHRAADRDVFARGALRAAVWLARQPPGEYTMNDMLGLTPD</sequence>
<feature type="binding site" evidence="13">
    <location>
        <begin position="90"/>
        <end position="92"/>
    </location>
    <ligand>
        <name>NAD(+)</name>
        <dbReference type="ChEBI" id="CHEBI:57540"/>
    </ligand>
</feature>
<organism evidence="16 17">
    <name type="scientific">Chiayiivirga flava</name>
    <dbReference type="NCBI Taxonomy" id="659595"/>
    <lineage>
        <taxon>Bacteria</taxon>
        <taxon>Pseudomonadati</taxon>
        <taxon>Pseudomonadota</taxon>
        <taxon>Gammaproteobacteria</taxon>
        <taxon>Lysobacterales</taxon>
        <taxon>Lysobacteraceae</taxon>
        <taxon>Chiayiivirga</taxon>
    </lineage>
</organism>